<dbReference type="AlphaFoldDB" id="A0A9W5AGC1"/>
<reference evidence="2" key="1">
    <citation type="submission" date="2022-12" db="EMBL/GenBank/DDBJ databases">
        <authorList>
            <person name="Voronina O.L."/>
            <person name="Kunda M.S."/>
            <person name="Ryzhova N."/>
            <person name="Aksenova E.I."/>
        </authorList>
    </citation>
    <scope>NUCLEOTIDE SEQUENCE</scope>
    <source>
        <strain evidence="2">SCCH136:Ach223948</strain>
    </source>
</reference>
<dbReference type="RefSeq" id="WP_054440909.1">
    <property type="nucleotide sequence ID" value="NZ_CYTI01000018.1"/>
</dbReference>
<accession>A0A9W5AGC1</accession>
<dbReference type="GO" id="GO:0032049">
    <property type="term" value="P:cardiolipin biosynthetic process"/>
    <property type="evidence" value="ECO:0007669"/>
    <property type="project" value="UniProtKB-ARBA"/>
</dbReference>
<dbReference type="Gene3D" id="3.30.870.10">
    <property type="entry name" value="Endonuclease Chain A"/>
    <property type="match status" value="2"/>
</dbReference>
<evidence type="ECO:0000259" key="1">
    <source>
        <dbReference type="PROSITE" id="PS50035"/>
    </source>
</evidence>
<dbReference type="InterPro" id="IPR025202">
    <property type="entry name" value="PLD-like_dom"/>
</dbReference>
<dbReference type="PANTHER" id="PTHR21248">
    <property type="entry name" value="CARDIOLIPIN SYNTHASE"/>
    <property type="match status" value="1"/>
</dbReference>
<feature type="domain" description="PLD phosphodiesterase" evidence="1">
    <location>
        <begin position="412"/>
        <end position="439"/>
    </location>
</feature>
<dbReference type="SMART" id="SM00155">
    <property type="entry name" value="PLDc"/>
    <property type="match status" value="2"/>
</dbReference>
<dbReference type="Proteomes" id="UP001141992">
    <property type="component" value="Unassembled WGS sequence"/>
</dbReference>
<dbReference type="PROSITE" id="PS50035">
    <property type="entry name" value="PLD"/>
    <property type="match status" value="2"/>
</dbReference>
<dbReference type="PROSITE" id="PS51257">
    <property type="entry name" value="PROKAR_LIPOPROTEIN"/>
    <property type="match status" value="1"/>
</dbReference>
<evidence type="ECO:0000313" key="2">
    <source>
        <dbReference type="EMBL" id="MCZ8404160.1"/>
    </source>
</evidence>
<dbReference type="CDD" id="cd09111">
    <property type="entry name" value="PLDc_ymdC_like_1"/>
    <property type="match status" value="1"/>
</dbReference>
<feature type="domain" description="PLD phosphodiesterase" evidence="1">
    <location>
        <begin position="165"/>
        <end position="192"/>
    </location>
</feature>
<organism evidence="2 3">
    <name type="scientific">Alcaligenes xylosoxydans xylosoxydans</name>
    <name type="common">Achromobacter xylosoxidans</name>
    <dbReference type="NCBI Taxonomy" id="85698"/>
    <lineage>
        <taxon>Bacteria</taxon>
        <taxon>Pseudomonadati</taxon>
        <taxon>Pseudomonadota</taxon>
        <taxon>Betaproteobacteria</taxon>
        <taxon>Burkholderiales</taxon>
        <taxon>Alcaligenaceae</taxon>
        <taxon>Achromobacter</taxon>
    </lineage>
</organism>
<dbReference type="CDD" id="cd09113">
    <property type="entry name" value="PLDc_ymdC_like_2"/>
    <property type="match status" value="1"/>
</dbReference>
<dbReference type="PANTHER" id="PTHR21248:SF12">
    <property type="entry name" value="CARDIOLIPIN SYNTHASE C"/>
    <property type="match status" value="1"/>
</dbReference>
<evidence type="ECO:0000313" key="3">
    <source>
        <dbReference type="Proteomes" id="UP001141992"/>
    </source>
</evidence>
<dbReference type="SUPFAM" id="SSF56024">
    <property type="entry name" value="Phospholipase D/nuclease"/>
    <property type="match status" value="2"/>
</dbReference>
<proteinExistence type="predicted"/>
<protein>
    <submittedName>
        <fullName evidence="2">Phospholipase D family protein</fullName>
    </submittedName>
</protein>
<dbReference type="EMBL" id="JAPZVI010000021">
    <property type="protein sequence ID" value="MCZ8404160.1"/>
    <property type="molecule type" value="Genomic_DNA"/>
</dbReference>
<sequence>MPTLRFLSMTALCLGILTGCGLPPRATTNPTQALAPDVARDTPLGRAITPLAAEHPGKSGIHALADAHDAFAARMMLARTAQRSLDVQYYIWHDDMTGTMLMEALHAAADRGVRVRLLLDDNGTSGLDTVLAAMDAHPNIEVRLYNPFAVRWPKAIGYLTDFRRLNRRMHNKSFTADNQATIVGGRNIGDEYFGAAEGVLFSDLDVLAVGPVVQDVSSDFDRYWASQSAYPVVGLLKPAGPDQLAALARRAAAVEQSPAAAAYAEAMRQLPFIQQLLRGELALEWAPTRMVSDDPRKTLGTAPADAMLSHQLHDIIGTPATDVELVSPYFVPTASGTAAFAAMARRGVKVRVLTNALEATDVAVVHSGYATRRRELLAAGVELLAAGVELFEMKRQAGEIGRNKSLGPFGSSGSSLHAKTFAVDGRSVFVGSFNFDPRSARLNTELGFVIDSPTLARHIATAFDQDIPRNAYRVCLDDQDRLYWLEQREGRTIRHDTEPGTTAWQRFSVWFVSLLPIESLL</sequence>
<name>A0A9W5AGC1_ALCXX</name>
<dbReference type="FunFam" id="3.30.870.10:FF:000024">
    <property type="entry name" value="Cardiolipin synthase C"/>
    <property type="match status" value="1"/>
</dbReference>
<gene>
    <name evidence="2" type="ORF">O9570_22070</name>
</gene>
<dbReference type="GO" id="GO:0030572">
    <property type="term" value="F:phosphatidyltransferase activity"/>
    <property type="evidence" value="ECO:0007669"/>
    <property type="project" value="UniProtKB-ARBA"/>
</dbReference>
<dbReference type="Pfam" id="PF13091">
    <property type="entry name" value="PLDc_2"/>
    <property type="match status" value="2"/>
</dbReference>
<comment type="caution">
    <text evidence="2">The sequence shown here is derived from an EMBL/GenBank/DDBJ whole genome shotgun (WGS) entry which is preliminary data.</text>
</comment>
<dbReference type="InterPro" id="IPR001736">
    <property type="entry name" value="PLipase_D/transphosphatidylase"/>
</dbReference>